<evidence type="ECO:0000313" key="2">
    <source>
        <dbReference type="Proteomes" id="UP000620104"/>
    </source>
</evidence>
<accession>A0A8H3TNW8</accession>
<comment type="caution">
    <text evidence="1">The sequence shown here is derived from an EMBL/GenBank/DDBJ whole genome shotgun (WGS) entry which is preliminary data.</text>
</comment>
<evidence type="ECO:0000313" key="1">
    <source>
        <dbReference type="EMBL" id="GHJ84517.1"/>
    </source>
</evidence>
<name>A0A8H3TNW8_9TREE</name>
<keyword evidence="2" id="KW-1185">Reference proteome</keyword>
<dbReference type="OrthoDB" id="2595904at2759"/>
<dbReference type="EMBL" id="BLZA01000009">
    <property type="protein sequence ID" value="GHJ84517.1"/>
    <property type="molecule type" value="Genomic_DNA"/>
</dbReference>
<protein>
    <submittedName>
        <fullName evidence="1">Uncharacterized protein</fullName>
    </submittedName>
</protein>
<proteinExistence type="predicted"/>
<reference evidence="1" key="1">
    <citation type="submission" date="2020-07" db="EMBL/GenBank/DDBJ databases">
        <title>Draft Genome Sequence of a Deep-Sea Yeast, Naganishia (Cryptococcus) liquefaciens strain N6.</title>
        <authorList>
            <person name="Han Y.W."/>
            <person name="Kajitani R."/>
            <person name="Morimoto H."/>
            <person name="Parhat M."/>
            <person name="Tsubouchi H."/>
            <person name="Bakenova O."/>
            <person name="Ogata M."/>
            <person name="Argunhan B."/>
            <person name="Aoki R."/>
            <person name="Kajiwara S."/>
            <person name="Itoh T."/>
            <person name="Iwasaki H."/>
        </authorList>
    </citation>
    <scope>NUCLEOTIDE SEQUENCE</scope>
    <source>
        <strain evidence="1">N6</strain>
    </source>
</reference>
<organism evidence="1 2">
    <name type="scientific">Naganishia liquefaciens</name>
    <dbReference type="NCBI Taxonomy" id="104408"/>
    <lineage>
        <taxon>Eukaryota</taxon>
        <taxon>Fungi</taxon>
        <taxon>Dikarya</taxon>
        <taxon>Basidiomycota</taxon>
        <taxon>Agaricomycotina</taxon>
        <taxon>Tremellomycetes</taxon>
        <taxon>Filobasidiales</taxon>
        <taxon>Filobasidiaceae</taxon>
        <taxon>Naganishia</taxon>
    </lineage>
</organism>
<dbReference type="AlphaFoldDB" id="A0A8H3TNW8"/>
<dbReference type="Proteomes" id="UP000620104">
    <property type="component" value="Unassembled WGS sequence"/>
</dbReference>
<sequence length="502" mass="55098">MTYPHPPNHIAHLAILLQPPRDPSPFASLPTEILTHIAQIAQDAYLAEKSSAAHDRTCPCCGKAATGKHAGVAKEVVALGGTSRRIRAVLVNAGFFRAISRHVRAEDLFATSVVATEGFLENADIVALHLDHEGPEGASLDTASLRRALDLYTGAEHMYIEWHAFPPTPPHEPLPPLPPTRIGTFVPPEPSRLRTLLLAMLDPAAHDDASPPSGTPFQSDCKPQELMKEHLEQFLPVVAHPGLEELDVTMHFSDHDVTVLNGVSVFADAVQERQWEELKRLGYMGYHDVDSRKQLSKSWLTALERLLTLAPRISPKLEDLDIGFNVRINRSSVFDGPMNDPASATLSGLIPLQNQVCELLQRLADAEVKITPFTVAVTAAGAVLPVSPTLLLLDYVPREYNTEEGRSRLPNRMQGVDAPSSLTSEVIGGDELRFAVNSEGLEDIFIDVVGVETMRDTAMPERMPNRGPMVVDVDVDALPPMPSPMRTMFQDMFESIREEFDA</sequence>
<gene>
    <name evidence="1" type="ORF">NliqN6_0919</name>
</gene>